<evidence type="ECO:0000313" key="3">
    <source>
        <dbReference type="EMBL" id="PIU73728.1"/>
    </source>
</evidence>
<name>A0A2M7ASY9_9BACT</name>
<dbReference type="Pfam" id="PF08443">
    <property type="entry name" value="RimK"/>
    <property type="match status" value="1"/>
</dbReference>
<dbReference type="GO" id="GO:0046872">
    <property type="term" value="F:metal ion binding"/>
    <property type="evidence" value="ECO:0007669"/>
    <property type="project" value="InterPro"/>
</dbReference>
<dbReference type="Gene3D" id="3.30.470.20">
    <property type="entry name" value="ATP-grasp fold, B domain"/>
    <property type="match status" value="1"/>
</dbReference>
<dbReference type="PANTHER" id="PTHR21621">
    <property type="entry name" value="RIBOSOMAL PROTEIN S6 MODIFICATION PROTEIN"/>
    <property type="match status" value="1"/>
</dbReference>
<dbReference type="InterPro" id="IPR011761">
    <property type="entry name" value="ATP-grasp"/>
</dbReference>
<keyword evidence="1" id="KW-0067">ATP-binding</keyword>
<dbReference type="GO" id="GO:0016879">
    <property type="term" value="F:ligase activity, forming carbon-nitrogen bonds"/>
    <property type="evidence" value="ECO:0007669"/>
    <property type="project" value="TreeGrafter"/>
</dbReference>
<organism evidence="3 4">
    <name type="scientific">Candidatus Shapirobacteria bacterium CG06_land_8_20_14_3_00_40_12</name>
    <dbReference type="NCBI Taxonomy" id="1974881"/>
    <lineage>
        <taxon>Bacteria</taxon>
        <taxon>Candidatus Shapironibacteriota</taxon>
    </lineage>
</organism>
<dbReference type="Proteomes" id="UP000231407">
    <property type="component" value="Unassembled WGS sequence"/>
</dbReference>
<evidence type="ECO:0000313" key="4">
    <source>
        <dbReference type="Proteomes" id="UP000231407"/>
    </source>
</evidence>
<dbReference type="Gene3D" id="3.30.1490.20">
    <property type="entry name" value="ATP-grasp fold, A domain"/>
    <property type="match status" value="1"/>
</dbReference>
<evidence type="ECO:0000256" key="1">
    <source>
        <dbReference type="PROSITE-ProRule" id="PRU00409"/>
    </source>
</evidence>
<keyword evidence="1" id="KW-0547">Nucleotide-binding</keyword>
<dbReference type="PROSITE" id="PS50975">
    <property type="entry name" value="ATP_GRASP"/>
    <property type="match status" value="1"/>
</dbReference>
<proteinExistence type="predicted"/>
<dbReference type="InterPro" id="IPR013815">
    <property type="entry name" value="ATP_grasp_subdomain_1"/>
</dbReference>
<evidence type="ECO:0000259" key="2">
    <source>
        <dbReference type="PROSITE" id="PS50975"/>
    </source>
</evidence>
<accession>A0A2M7ASY9</accession>
<gene>
    <name evidence="3" type="ORF">COS78_00775</name>
</gene>
<dbReference type="InterPro" id="IPR013651">
    <property type="entry name" value="ATP-grasp_RimK-type"/>
</dbReference>
<sequence>MKKTKIALFYGGKITRHLVMIREAAKKLKVDLKLVSYNLVSFETETGKVSLRGEDLNQFEIVFFRTTGKHWEEVDLVLKQLKKEVIVVDPLVKEGKPSYACKAWQIMKLKESGIPVPKTVYGSLWYLYNLMVGLQNVSLPCDHFSDSVNVCTLKFARKTITSAGNDPPFNFPVILKGSGGDRGTRVFKADNREELEKLIRDLRKSETEEGKRYMLQEYIENRGDYRVLVLGKKVLGVMKRYRKDKKDFRNNFSVGGEVEVAQLPEEIKKMAVEAAKVCGLMVAGVDIMPRYLNPRQHFSAQVSVLSRSNLLKNIDHGLSNNREDYVVLEVNKGPQFWGFMKATGIDVPAEIVKFLISLSKNKFA</sequence>
<feature type="domain" description="ATP-grasp" evidence="2">
    <location>
        <begin position="142"/>
        <end position="356"/>
    </location>
</feature>
<dbReference type="GO" id="GO:0005524">
    <property type="term" value="F:ATP binding"/>
    <property type="evidence" value="ECO:0007669"/>
    <property type="project" value="UniProtKB-UniRule"/>
</dbReference>
<reference evidence="4" key="1">
    <citation type="submission" date="2017-09" db="EMBL/GenBank/DDBJ databases">
        <title>Depth-based differentiation of microbial function through sediment-hosted aquifers and enrichment of novel symbionts in the deep terrestrial subsurface.</title>
        <authorList>
            <person name="Probst A.J."/>
            <person name="Ladd B."/>
            <person name="Jarett J.K."/>
            <person name="Geller-Mcgrath D.E."/>
            <person name="Sieber C.M.K."/>
            <person name="Emerson J.B."/>
            <person name="Anantharaman K."/>
            <person name="Thomas B.C."/>
            <person name="Malmstrom R."/>
            <person name="Stieglmeier M."/>
            <person name="Klingl A."/>
            <person name="Woyke T."/>
            <person name="Ryan C.M."/>
            <person name="Banfield J.F."/>
        </authorList>
    </citation>
    <scope>NUCLEOTIDE SEQUENCE [LARGE SCALE GENOMIC DNA]</scope>
</reference>
<dbReference type="SUPFAM" id="SSF56059">
    <property type="entry name" value="Glutathione synthetase ATP-binding domain-like"/>
    <property type="match status" value="1"/>
</dbReference>
<protein>
    <recommendedName>
        <fullName evidence="2">ATP-grasp domain-containing protein</fullName>
    </recommendedName>
</protein>
<dbReference type="PANTHER" id="PTHR21621:SF0">
    <property type="entry name" value="BETA-CITRYLGLUTAMATE SYNTHASE B-RELATED"/>
    <property type="match status" value="1"/>
</dbReference>
<comment type="caution">
    <text evidence="3">The sequence shown here is derived from an EMBL/GenBank/DDBJ whole genome shotgun (WGS) entry which is preliminary data.</text>
</comment>
<dbReference type="AlphaFoldDB" id="A0A2M7ASY9"/>
<dbReference type="GO" id="GO:0005737">
    <property type="term" value="C:cytoplasm"/>
    <property type="evidence" value="ECO:0007669"/>
    <property type="project" value="TreeGrafter"/>
</dbReference>
<dbReference type="EMBL" id="PEWA01000011">
    <property type="protein sequence ID" value="PIU73728.1"/>
    <property type="molecule type" value="Genomic_DNA"/>
</dbReference>